<keyword evidence="3" id="KW-1185">Reference proteome</keyword>
<organism evidence="2 3">
    <name type="scientific">Phyllosticta citrichinensis</name>
    <dbReference type="NCBI Taxonomy" id="1130410"/>
    <lineage>
        <taxon>Eukaryota</taxon>
        <taxon>Fungi</taxon>
        <taxon>Dikarya</taxon>
        <taxon>Ascomycota</taxon>
        <taxon>Pezizomycotina</taxon>
        <taxon>Dothideomycetes</taxon>
        <taxon>Dothideomycetes incertae sedis</taxon>
        <taxon>Botryosphaeriales</taxon>
        <taxon>Phyllostictaceae</taxon>
        <taxon>Phyllosticta</taxon>
    </lineage>
</organism>
<evidence type="ECO:0000313" key="3">
    <source>
        <dbReference type="Proteomes" id="UP001456524"/>
    </source>
</evidence>
<proteinExistence type="predicted"/>
<comment type="caution">
    <text evidence="2">The sequence shown here is derived from an EMBL/GenBank/DDBJ whole genome shotgun (WGS) entry which is preliminary data.</text>
</comment>
<gene>
    <name evidence="2" type="ORF">IWX90DRAFT_166968</name>
</gene>
<keyword evidence="1" id="KW-0812">Transmembrane</keyword>
<feature type="transmembrane region" description="Helical" evidence="1">
    <location>
        <begin position="191"/>
        <end position="213"/>
    </location>
</feature>
<reference evidence="2 3" key="1">
    <citation type="journal article" date="2022" name="G3 (Bethesda)">
        <title>Enemy or ally: a genomic approach to elucidate the lifestyle of Phyllosticta citrichinaensis.</title>
        <authorList>
            <person name="Buijs V.A."/>
            <person name="Groenewald J.Z."/>
            <person name="Haridas S."/>
            <person name="LaButti K.M."/>
            <person name="Lipzen A."/>
            <person name="Martin F.M."/>
            <person name="Barry K."/>
            <person name="Grigoriev I.V."/>
            <person name="Crous P.W."/>
            <person name="Seidl M.F."/>
        </authorList>
    </citation>
    <scope>NUCLEOTIDE SEQUENCE [LARGE SCALE GENOMIC DNA]</scope>
    <source>
        <strain evidence="2 3">CBS 129764</strain>
    </source>
</reference>
<keyword evidence="1" id="KW-0472">Membrane</keyword>
<dbReference type="Proteomes" id="UP001456524">
    <property type="component" value="Unassembled WGS sequence"/>
</dbReference>
<feature type="transmembrane region" description="Helical" evidence="1">
    <location>
        <begin position="121"/>
        <end position="140"/>
    </location>
</feature>
<keyword evidence="1" id="KW-1133">Transmembrane helix</keyword>
<protein>
    <submittedName>
        <fullName evidence="2">Uncharacterized protein</fullName>
    </submittedName>
</protein>
<accession>A0ABR1Y0V5</accession>
<dbReference type="EMBL" id="JBBWUH010000003">
    <property type="protein sequence ID" value="KAK8174229.1"/>
    <property type="molecule type" value="Genomic_DNA"/>
</dbReference>
<sequence length="232" mass="26477">MTFLFLPSSSSSFCCTYFLLVDAAAAAARLPRTDGEEGYASFSGFFFCRCALPLTLHISFSVSSAFGCAFLLHFLLVLLLCLICRPSSLSSFVRALMNERCWLSFLMLLVCLESDRTKKILSIRVGLVGWLVCMYLRMLIEREARELAKERVMIGSRGSDWTGQYWTGQDRKSIRACAADLLTDCLSFESWVHWLPAMAFLGSVVLYSAARWLNWKWRQDRLTCCKPNEWMD</sequence>
<evidence type="ECO:0000256" key="1">
    <source>
        <dbReference type="SAM" id="Phobius"/>
    </source>
</evidence>
<feature type="transmembrane region" description="Helical" evidence="1">
    <location>
        <begin position="62"/>
        <end position="84"/>
    </location>
</feature>
<name>A0ABR1Y0V5_9PEZI</name>
<evidence type="ECO:0000313" key="2">
    <source>
        <dbReference type="EMBL" id="KAK8174229.1"/>
    </source>
</evidence>